<dbReference type="InterPro" id="IPR000089">
    <property type="entry name" value="Biotin_lipoyl"/>
</dbReference>
<comment type="caution">
    <text evidence="7">The sequence shown here is derived from an EMBL/GenBank/DDBJ whole genome shotgun (WGS) entry which is preliminary data.</text>
</comment>
<dbReference type="PANTHER" id="PTHR43798">
    <property type="entry name" value="MONOACYLGLYCEROL LIPASE"/>
    <property type="match status" value="1"/>
</dbReference>
<dbReference type="PROSITE" id="PS00189">
    <property type="entry name" value="LIPOYL"/>
    <property type="match status" value="1"/>
</dbReference>
<comment type="similarity">
    <text evidence="2">Belongs to the 2-oxoacid dehydrogenase family.</text>
</comment>
<dbReference type="Gene3D" id="4.10.320.10">
    <property type="entry name" value="E3-binding domain"/>
    <property type="match status" value="1"/>
</dbReference>
<evidence type="ECO:0000256" key="4">
    <source>
        <dbReference type="SAM" id="MobiDB-lite"/>
    </source>
</evidence>
<keyword evidence="7" id="KW-0808">Transferase</keyword>
<dbReference type="CDD" id="cd06849">
    <property type="entry name" value="lipoyl_domain"/>
    <property type="match status" value="1"/>
</dbReference>
<dbReference type="InterPro" id="IPR029058">
    <property type="entry name" value="AB_hydrolase_fold"/>
</dbReference>
<dbReference type="Pfam" id="PF00561">
    <property type="entry name" value="Abhydrolase_1"/>
    <property type="match status" value="1"/>
</dbReference>
<dbReference type="RefSeq" id="WP_130991134.1">
    <property type="nucleotide sequence ID" value="NZ_SISK01000006.1"/>
</dbReference>
<dbReference type="Gene3D" id="2.40.50.100">
    <property type="match status" value="1"/>
</dbReference>
<reference evidence="7 8" key="1">
    <citation type="submission" date="2019-02" db="EMBL/GenBank/DDBJ databases">
        <title>Paracoccus subflavus sp. nov., isolated from marine sediment of the Pacific Ocean.</title>
        <authorList>
            <person name="Zhang G."/>
        </authorList>
    </citation>
    <scope>NUCLEOTIDE SEQUENCE [LARGE SCALE GENOMIC DNA]</scope>
    <source>
        <strain evidence="7 8">GY0581</strain>
    </source>
</reference>
<evidence type="ECO:0000256" key="2">
    <source>
        <dbReference type="ARBA" id="ARBA00007317"/>
    </source>
</evidence>
<dbReference type="InterPro" id="IPR036625">
    <property type="entry name" value="E3-bd_dom_sf"/>
</dbReference>
<dbReference type="InterPro" id="IPR004167">
    <property type="entry name" value="PSBD"/>
</dbReference>
<keyword evidence="8" id="KW-1185">Reference proteome</keyword>
<dbReference type="Pfam" id="PF00364">
    <property type="entry name" value="Biotin_lipoyl"/>
    <property type="match status" value="1"/>
</dbReference>
<evidence type="ECO:0000259" key="5">
    <source>
        <dbReference type="PROSITE" id="PS50968"/>
    </source>
</evidence>
<dbReference type="InterPro" id="IPR003016">
    <property type="entry name" value="2-oxoA_DH_lipoyl-BS"/>
</dbReference>
<sequence>MPIEVIMPKVDMDMTSGKIAVWHVAEGEAVAKGDPLFDIETAKAAMEIEAPGDGVLHFAAPEGSEIAIGQPVAWLYAAGEKPVEPPQRPGGVGTSPAADQPVGPDDRQSAAPDPVPAADPEPAHEAGALADDPAAAETGEGFRATPRARSLARESGLDLRGLSGTGPRGRIQGEDVRSALQTTRTAPAPARFAAETGPLAVTRSKGGTGTPVVLIHGFASDAMSWAPIEGALKQRPLIRIDLPGHGKSPKLRIPSFRDLVKVLREAFDALSLETAHLVGHSLGGALALALADTRPKSVSTLTLIAPAGLGAEVNGAALLGIGNATRPESLGPWLRTLVADERLVTDSYVRLAMAARSDPNLRAAQLAMADMLFPDGVQAIDLRAALERVEMPTRVIWGRQDAIIPWRHALRAPGRVGLHLFDGIGHMPQMEASDEVGKIIRSNL</sequence>
<dbReference type="InterPro" id="IPR011053">
    <property type="entry name" value="Single_hybrid_motif"/>
</dbReference>
<dbReference type="SUPFAM" id="SSF53474">
    <property type="entry name" value="alpha/beta-Hydrolases"/>
    <property type="match status" value="1"/>
</dbReference>
<keyword evidence="3" id="KW-0450">Lipoyl</keyword>
<gene>
    <name evidence="7" type="ORF">EYE42_09760</name>
</gene>
<accession>A0A4Q9FZN6</accession>
<evidence type="ECO:0000313" key="8">
    <source>
        <dbReference type="Proteomes" id="UP000293520"/>
    </source>
</evidence>
<dbReference type="Gene3D" id="3.40.50.1820">
    <property type="entry name" value="alpha/beta hydrolase"/>
    <property type="match status" value="1"/>
</dbReference>
<feature type="region of interest" description="Disordered" evidence="4">
    <location>
        <begin position="81"/>
        <end position="125"/>
    </location>
</feature>
<dbReference type="Proteomes" id="UP000293520">
    <property type="component" value="Unassembled WGS sequence"/>
</dbReference>
<feature type="region of interest" description="Disordered" evidence="4">
    <location>
        <begin position="138"/>
        <end position="188"/>
    </location>
</feature>
<evidence type="ECO:0000313" key="7">
    <source>
        <dbReference type="EMBL" id="TBN39932.1"/>
    </source>
</evidence>
<feature type="domain" description="Peripheral subunit-binding (PSBD)" evidence="6">
    <location>
        <begin position="143"/>
        <end position="180"/>
    </location>
</feature>
<evidence type="ECO:0000256" key="3">
    <source>
        <dbReference type="ARBA" id="ARBA00022823"/>
    </source>
</evidence>
<feature type="domain" description="Lipoyl-binding" evidence="5">
    <location>
        <begin position="2"/>
        <end position="79"/>
    </location>
</feature>
<comment type="cofactor">
    <cofactor evidence="1">
        <name>(R)-lipoate</name>
        <dbReference type="ChEBI" id="CHEBI:83088"/>
    </cofactor>
</comment>
<dbReference type="NCBIfam" id="NF011457">
    <property type="entry name" value="PRK14875.1"/>
    <property type="match status" value="1"/>
</dbReference>
<dbReference type="GO" id="GO:0016746">
    <property type="term" value="F:acyltransferase activity"/>
    <property type="evidence" value="ECO:0007669"/>
    <property type="project" value="InterPro"/>
</dbReference>
<dbReference type="OrthoDB" id="9804723at2"/>
<dbReference type="Pfam" id="PF02817">
    <property type="entry name" value="E3_binding"/>
    <property type="match status" value="1"/>
</dbReference>
<evidence type="ECO:0000259" key="6">
    <source>
        <dbReference type="PROSITE" id="PS51826"/>
    </source>
</evidence>
<dbReference type="PROSITE" id="PS51826">
    <property type="entry name" value="PSBD"/>
    <property type="match status" value="1"/>
</dbReference>
<dbReference type="SUPFAM" id="SSF47005">
    <property type="entry name" value="Peripheral subunit-binding domain of 2-oxo acid dehydrogenase complex"/>
    <property type="match status" value="1"/>
</dbReference>
<evidence type="ECO:0000256" key="1">
    <source>
        <dbReference type="ARBA" id="ARBA00001938"/>
    </source>
</evidence>
<dbReference type="PRINTS" id="PR00111">
    <property type="entry name" value="ABHYDROLASE"/>
</dbReference>
<name>A0A4Q9FZN6_9RHOB</name>
<dbReference type="AlphaFoldDB" id="A0A4Q9FZN6"/>
<dbReference type="SUPFAM" id="SSF51230">
    <property type="entry name" value="Single hybrid motif"/>
    <property type="match status" value="1"/>
</dbReference>
<dbReference type="InterPro" id="IPR050266">
    <property type="entry name" value="AB_hydrolase_sf"/>
</dbReference>
<dbReference type="InterPro" id="IPR000073">
    <property type="entry name" value="AB_hydrolase_1"/>
</dbReference>
<proteinExistence type="inferred from homology"/>
<dbReference type="EMBL" id="SISK01000006">
    <property type="protein sequence ID" value="TBN39932.1"/>
    <property type="molecule type" value="Genomic_DNA"/>
</dbReference>
<organism evidence="7 8">
    <name type="scientific">Paracoccus subflavus</name>
    <dbReference type="NCBI Taxonomy" id="2528244"/>
    <lineage>
        <taxon>Bacteria</taxon>
        <taxon>Pseudomonadati</taxon>
        <taxon>Pseudomonadota</taxon>
        <taxon>Alphaproteobacteria</taxon>
        <taxon>Rhodobacterales</taxon>
        <taxon>Paracoccaceae</taxon>
        <taxon>Paracoccus</taxon>
    </lineage>
</organism>
<dbReference type="PROSITE" id="PS50968">
    <property type="entry name" value="BIOTINYL_LIPOYL"/>
    <property type="match status" value="1"/>
</dbReference>
<protein>
    <submittedName>
        <fullName evidence="7">Acetoin dehydrogenase dihydrolipoyllysine-residue acetyltransferase subunit</fullName>
    </submittedName>
</protein>